<evidence type="ECO:0000313" key="4">
    <source>
        <dbReference type="Proteomes" id="UP000095192"/>
    </source>
</evidence>
<reference evidence="3 4" key="1">
    <citation type="journal article" date="2016" name="BMC Genomics">
        <title>Comparative genomics reveals Cyclospora cayetanensis possesses coccidia-like metabolism and invasion components but unique surface antigens.</title>
        <authorList>
            <person name="Liu S."/>
            <person name="Wang L."/>
            <person name="Zheng H."/>
            <person name="Xu Z."/>
            <person name="Roellig D.M."/>
            <person name="Li N."/>
            <person name="Frace M.A."/>
            <person name="Tang K."/>
            <person name="Arrowood M.J."/>
            <person name="Moss D.M."/>
            <person name="Zhang L."/>
            <person name="Feng Y."/>
            <person name="Xiao L."/>
        </authorList>
    </citation>
    <scope>NUCLEOTIDE SEQUENCE [LARGE SCALE GENOMIC DNA]</scope>
    <source>
        <strain evidence="3 4">CHN_HEN01</strain>
    </source>
</reference>
<comment type="caution">
    <text evidence="3">The sequence shown here is derived from an EMBL/GenBank/DDBJ whole genome shotgun (WGS) entry which is preliminary data.</text>
</comment>
<dbReference type="VEuPathDB" id="ToxoDB:LOC34617340"/>
<dbReference type="EMBL" id="JROU02000740">
    <property type="protein sequence ID" value="OEH78429.1"/>
    <property type="molecule type" value="Genomic_DNA"/>
</dbReference>
<accession>A0A1D3D4R3</accession>
<dbReference type="InParanoid" id="A0A1D3D4R3"/>
<organism evidence="3 4">
    <name type="scientific">Cyclospora cayetanensis</name>
    <dbReference type="NCBI Taxonomy" id="88456"/>
    <lineage>
        <taxon>Eukaryota</taxon>
        <taxon>Sar</taxon>
        <taxon>Alveolata</taxon>
        <taxon>Apicomplexa</taxon>
        <taxon>Conoidasida</taxon>
        <taxon>Coccidia</taxon>
        <taxon>Eucoccidiorida</taxon>
        <taxon>Eimeriorina</taxon>
        <taxon>Eimeriidae</taxon>
        <taxon>Cyclospora</taxon>
    </lineage>
</organism>
<keyword evidence="2" id="KW-1133">Transmembrane helix</keyword>
<evidence type="ECO:0000256" key="1">
    <source>
        <dbReference type="SAM" id="MobiDB-lite"/>
    </source>
</evidence>
<feature type="transmembrane region" description="Helical" evidence="2">
    <location>
        <begin position="162"/>
        <end position="188"/>
    </location>
</feature>
<keyword evidence="2" id="KW-0472">Membrane</keyword>
<evidence type="ECO:0000313" key="3">
    <source>
        <dbReference type="EMBL" id="OEH78429.1"/>
    </source>
</evidence>
<sequence length="431" mass="47653">MVLHSFVCTLKSLNLSRYPGQLAILPKDGMMQILSLETISDFRRFFPLAILAMCAVISTAFLYAAFRICSLISLMSTAVVLAAEEDLRLDVCESIDCDFYRFVDRLRAAFVPSVDFSIAVIKRAHRRLHSLLKARRALVDPAAQGPFAIIRDVNASLACPRFFLLLFLYFVPWLFTLCCNLAQLLAIYGASGRIAEDSNSAVTEAPGAGGDTVDNVAIGPPPLDMETVSRTWEESVVEDLVEFLEAPRKDFEKANLTTSSDLHDFHTATSIAVAGCPDERDLHQRLLTSDSCGPYPTPHQMALQAPSVPPRSRLRSQCLALEPFTLSPETESCPGGFGGPYYELEDLRVKPFFNSARVRRDSIGKEEERAPTDNRHEWNKSTGREGKAVYREGNEGTGADEDCTTVLGTATTEAEKQPEVELERQEDSVSD</sequence>
<feature type="transmembrane region" description="Helical" evidence="2">
    <location>
        <begin position="45"/>
        <end position="66"/>
    </location>
</feature>
<feature type="region of interest" description="Disordered" evidence="1">
    <location>
        <begin position="201"/>
        <end position="220"/>
    </location>
</feature>
<evidence type="ECO:0000256" key="2">
    <source>
        <dbReference type="SAM" id="Phobius"/>
    </source>
</evidence>
<feature type="compositionally biased region" description="Basic and acidic residues" evidence="1">
    <location>
        <begin position="413"/>
        <end position="431"/>
    </location>
</feature>
<dbReference type="VEuPathDB" id="ToxoDB:cyc_00120"/>
<gene>
    <name evidence="3" type="ORF">cyc_00120</name>
</gene>
<dbReference type="AlphaFoldDB" id="A0A1D3D4R3"/>
<protein>
    <submittedName>
        <fullName evidence="3">Transmembrane protein</fullName>
    </submittedName>
</protein>
<feature type="region of interest" description="Disordered" evidence="1">
    <location>
        <begin position="362"/>
        <end position="431"/>
    </location>
</feature>
<name>A0A1D3D4R3_9EIME</name>
<dbReference type="Proteomes" id="UP000095192">
    <property type="component" value="Unassembled WGS sequence"/>
</dbReference>
<keyword evidence="4" id="KW-1185">Reference proteome</keyword>
<proteinExistence type="predicted"/>
<feature type="compositionally biased region" description="Basic and acidic residues" evidence="1">
    <location>
        <begin position="362"/>
        <end position="394"/>
    </location>
</feature>
<keyword evidence="2 3" id="KW-0812">Transmembrane</keyword>